<feature type="transmembrane region" description="Helical" evidence="1">
    <location>
        <begin position="18"/>
        <end position="48"/>
    </location>
</feature>
<keyword evidence="1" id="KW-0472">Membrane</keyword>
<protein>
    <submittedName>
        <fullName evidence="2">Uncharacterized protein</fullName>
    </submittedName>
</protein>
<keyword evidence="3" id="KW-1185">Reference proteome</keyword>
<dbReference type="AlphaFoldDB" id="A0A370PFM9"/>
<evidence type="ECO:0000313" key="2">
    <source>
        <dbReference type="EMBL" id="RDK40972.1"/>
    </source>
</evidence>
<reference evidence="2 3" key="1">
    <citation type="submission" date="2018-07" db="EMBL/GenBank/DDBJ databases">
        <title>Section-level genome sequencing of Aspergillus section Nigri to investigate inter- and intra-species variation.</title>
        <authorList>
            <consortium name="DOE Joint Genome Institute"/>
            <person name="Vesth T.C."/>
            <person name="Nybo J.L."/>
            <person name="Theobald S."/>
            <person name="Frisvad J.C."/>
            <person name="Larsen T.O."/>
            <person name="Nielsen K.F."/>
            <person name="Hoof J.B."/>
            <person name="Brandl J."/>
            <person name="Salamov A."/>
            <person name="Riley R."/>
            <person name="Gladden J.M."/>
            <person name="Phatale P."/>
            <person name="Nielsen M.T."/>
            <person name="Lyhne E.K."/>
            <person name="Kogle M.E."/>
            <person name="Strasser K."/>
            <person name="McDonnell E."/>
            <person name="Barry K."/>
            <person name="Clum A."/>
            <person name="Chen C."/>
            <person name="Nolan M."/>
            <person name="Sandor L."/>
            <person name="Kuo A."/>
            <person name="Lipzen A."/>
            <person name="Hainaut M."/>
            <person name="Drula E."/>
            <person name="Tsang A."/>
            <person name="Magnuson J.K."/>
            <person name="Henrissat B."/>
            <person name="Wiebenga A."/>
            <person name="Simmons B.A."/>
            <person name="Makela M.R."/>
            <person name="De vries R.P."/>
            <person name="Grigoriev I.V."/>
            <person name="Mortensen U.H."/>
            <person name="Baker S.E."/>
            <person name="Andersen M.R."/>
        </authorList>
    </citation>
    <scope>NUCLEOTIDE SEQUENCE [LARGE SCALE GENOMIC DNA]</scope>
    <source>
        <strain evidence="2 3">ATCC 13157</strain>
    </source>
</reference>
<keyword evidence="1" id="KW-1133">Transmembrane helix</keyword>
<sequence length="106" mass="12305">MHECMYVLDFDESHVSPAFIHCALITLLCVFPFLFLILMLIFSIFGFIDVGFPRSLQNFVVGEAVRCFSFIRSRVCRDMACRIQGRRLCTNYRRGERIVIGNGCRK</sequence>
<evidence type="ECO:0000256" key="1">
    <source>
        <dbReference type="SAM" id="Phobius"/>
    </source>
</evidence>
<accession>A0A370PFM9</accession>
<name>A0A370PFM9_ASPPH</name>
<proteinExistence type="predicted"/>
<dbReference type="EMBL" id="KZ851856">
    <property type="protein sequence ID" value="RDK40972.1"/>
    <property type="molecule type" value="Genomic_DNA"/>
</dbReference>
<dbReference type="Proteomes" id="UP000254937">
    <property type="component" value="Unassembled WGS sequence"/>
</dbReference>
<gene>
    <name evidence="2" type="ORF">M752DRAFT_29946</name>
</gene>
<evidence type="ECO:0000313" key="3">
    <source>
        <dbReference type="Proteomes" id="UP000254937"/>
    </source>
</evidence>
<keyword evidence="1" id="KW-0812">Transmembrane</keyword>
<organism evidence="2 3">
    <name type="scientific">Aspergillus phoenicis ATCC 13157</name>
    <dbReference type="NCBI Taxonomy" id="1353007"/>
    <lineage>
        <taxon>Eukaryota</taxon>
        <taxon>Fungi</taxon>
        <taxon>Dikarya</taxon>
        <taxon>Ascomycota</taxon>
        <taxon>Pezizomycotina</taxon>
        <taxon>Eurotiomycetes</taxon>
        <taxon>Eurotiomycetidae</taxon>
        <taxon>Eurotiales</taxon>
        <taxon>Aspergillaceae</taxon>
        <taxon>Aspergillus</taxon>
    </lineage>
</organism>